<name>A0ABP1N315_XYLVO</name>
<feature type="region of interest" description="Disordered" evidence="1">
    <location>
        <begin position="1"/>
        <end position="38"/>
    </location>
</feature>
<sequence>MSSQDPPPVAMSSQDPPPVAMVLHHRSRSSTSSHSPPPYVKILHQLRYTCEAKPSLRNRWIAIALIEENNKDNHGKNRYRGIAETTEQASQRREDGEECEEGGILITPATNGYLTIQMALGNSV</sequence>
<evidence type="ECO:0000313" key="2">
    <source>
        <dbReference type="EMBL" id="CAL7935367.1"/>
    </source>
</evidence>
<reference evidence="2 3" key="1">
    <citation type="submission" date="2024-08" db="EMBL/GenBank/DDBJ databases">
        <authorList>
            <person name="Will J Nash"/>
            <person name="Angela Man"/>
            <person name="Seanna McTaggart"/>
            <person name="Kendall Baker"/>
            <person name="Tom Barker"/>
            <person name="Leah Catchpole"/>
            <person name="Alex Durrant"/>
            <person name="Karim Gharbi"/>
            <person name="Naomi Irish"/>
            <person name="Gemy Kaithakottil"/>
            <person name="Debby Ku"/>
            <person name="Aaliyah Providence"/>
            <person name="Felix Shaw"/>
            <person name="David Swarbreck"/>
            <person name="Chris Watkins"/>
            <person name="Ann M. McCartney"/>
            <person name="Giulio Formenti"/>
            <person name="Alice Mouton"/>
            <person name="Noel Vella"/>
            <person name="Bjorn M von Reumont"/>
            <person name="Adriana Vella"/>
            <person name="Wilfried Haerty"/>
        </authorList>
    </citation>
    <scope>NUCLEOTIDE SEQUENCE [LARGE SCALE GENOMIC DNA]</scope>
</reference>
<feature type="region of interest" description="Disordered" evidence="1">
    <location>
        <begin position="72"/>
        <end position="103"/>
    </location>
</feature>
<proteinExistence type="predicted"/>
<keyword evidence="3" id="KW-1185">Reference proteome</keyword>
<protein>
    <submittedName>
        <fullName evidence="2">Uncharacterized protein</fullName>
    </submittedName>
</protein>
<feature type="compositionally biased region" description="Pro residues" evidence="1">
    <location>
        <begin position="1"/>
        <end position="19"/>
    </location>
</feature>
<organism evidence="2 3">
    <name type="scientific">Xylocopa violacea</name>
    <name type="common">Violet carpenter bee</name>
    <name type="synonym">Apis violacea</name>
    <dbReference type="NCBI Taxonomy" id="135666"/>
    <lineage>
        <taxon>Eukaryota</taxon>
        <taxon>Metazoa</taxon>
        <taxon>Ecdysozoa</taxon>
        <taxon>Arthropoda</taxon>
        <taxon>Hexapoda</taxon>
        <taxon>Insecta</taxon>
        <taxon>Pterygota</taxon>
        <taxon>Neoptera</taxon>
        <taxon>Endopterygota</taxon>
        <taxon>Hymenoptera</taxon>
        <taxon>Apocrita</taxon>
        <taxon>Aculeata</taxon>
        <taxon>Apoidea</taxon>
        <taxon>Anthophila</taxon>
        <taxon>Apidae</taxon>
        <taxon>Xylocopa</taxon>
        <taxon>Xylocopa</taxon>
    </lineage>
</organism>
<comment type="caution">
    <text evidence="2">The sequence shown here is derived from an EMBL/GenBank/DDBJ whole genome shotgun (WGS) entry which is preliminary data.</text>
</comment>
<dbReference type="EMBL" id="CAXAJV020001283">
    <property type="protein sequence ID" value="CAL7935367.1"/>
    <property type="molecule type" value="Genomic_DNA"/>
</dbReference>
<evidence type="ECO:0000313" key="3">
    <source>
        <dbReference type="Proteomes" id="UP001642520"/>
    </source>
</evidence>
<evidence type="ECO:0000256" key="1">
    <source>
        <dbReference type="SAM" id="MobiDB-lite"/>
    </source>
</evidence>
<gene>
    <name evidence="2" type="ORF">XYLVIOL_LOCUS1549</name>
</gene>
<dbReference type="Proteomes" id="UP001642520">
    <property type="component" value="Unassembled WGS sequence"/>
</dbReference>
<accession>A0ABP1N315</accession>